<sequence length="174" mass="18970">MKALLKRRHGGDPDAGRRGLLRGLAGTVGGGLLALSGTRSAPAQQDDLAFPGDEPDVKVLYQLNHAEPEYQRHIVHSASVVLKHYNNHVAIVLECFGPGIHLLLKEPQRPVDPGLRERVRSLSAYGVKFHACGETLKALDLGKEALIDEAVYVASGVVDMVELQRNKGYTYVAW</sequence>
<protein>
    <submittedName>
        <fullName evidence="1">DsrE family protein</fullName>
    </submittedName>
</protein>
<keyword evidence="2" id="KW-1185">Reference proteome</keyword>
<dbReference type="SUPFAM" id="SSF75169">
    <property type="entry name" value="DsrEFH-like"/>
    <property type="match status" value="1"/>
</dbReference>
<gene>
    <name evidence="1" type="ORF">ACERLL_02540</name>
</gene>
<dbReference type="InterPro" id="IPR006311">
    <property type="entry name" value="TAT_signal"/>
</dbReference>
<accession>A0ABV4TR06</accession>
<dbReference type="Pfam" id="PF02635">
    <property type="entry name" value="DsrE"/>
    <property type="match status" value="1"/>
</dbReference>
<dbReference type="InterPro" id="IPR027396">
    <property type="entry name" value="DsrEFH-like"/>
</dbReference>
<organism evidence="1 2">
    <name type="scientific">Thiohalorhabdus methylotrophus</name>
    <dbReference type="NCBI Taxonomy" id="3242694"/>
    <lineage>
        <taxon>Bacteria</taxon>
        <taxon>Pseudomonadati</taxon>
        <taxon>Pseudomonadota</taxon>
        <taxon>Gammaproteobacteria</taxon>
        <taxon>Thiohalorhabdales</taxon>
        <taxon>Thiohalorhabdaceae</taxon>
        <taxon>Thiohalorhabdus</taxon>
    </lineage>
</organism>
<evidence type="ECO:0000313" key="2">
    <source>
        <dbReference type="Proteomes" id="UP001575181"/>
    </source>
</evidence>
<dbReference type="Proteomes" id="UP001575181">
    <property type="component" value="Unassembled WGS sequence"/>
</dbReference>
<evidence type="ECO:0000313" key="1">
    <source>
        <dbReference type="EMBL" id="MFA9459702.1"/>
    </source>
</evidence>
<dbReference type="InterPro" id="IPR003787">
    <property type="entry name" value="Sulphur_relay_DsrE/F-like"/>
</dbReference>
<comment type="caution">
    <text evidence="1">The sequence shown here is derived from an EMBL/GenBank/DDBJ whole genome shotgun (WGS) entry which is preliminary data.</text>
</comment>
<dbReference type="Gene3D" id="3.40.1260.10">
    <property type="entry name" value="DsrEFH-like"/>
    <property type="match status" value="1"/>
</dbReference>
<reference evidence="1 2" key="1">
    <citation type="submission" date="2024-08" db="EMBL/GenBank/DDBJ databases">
        <title>Whole-genome sequencing of halo(alkali)philic microorganisms from hypersaline lakes.</title>
        <authorList>
            <person name="Sorokin D.Y."/>
            <person name="Merkel A.Y."/>
            <person name="Messina E."/>
            <person name="Yakimov M."/>
        </authorList>
    </citation>
    <scope>NUCLEOTIDE SEQUENCE [LARGE SCALE GENOMIC DNA]</scope>
    <source>
        <strain evidence="1 2">Cl-TMA</strain>
    </source>
</reference>
<dbReference type="PANTHER" id="PTHR37691:SF1">
    <property type="entry name" value="BLR3518 PROTEIN"/>
    <property type="match status" value="1"/>
</dbReference>
<name>A0ABV4TR06_9GAMM</name>
<dbReference type="EMBL" id="JBGUAW010000002">
    <property type="protein sequence ID" value="MFA9459702.1"/>
    <property type="molecule type" value="Genomic_DNA"/>
</dbReference>
<dbReference type="PROSITE" id="PS51318">
    <property type="entry name" value="TAT"/>
    <property type="match status" value="1"/>
</dbReference>
<dbReference type="PANTHER" id="PTHR37691">
    <property type="entry name" value="BLR3518 PROTEIN"/>
    <property type="match status" value="1"/>
</dbReference>
<dbReference type="RefSeq" id="WP_373654491.1">
    <property type="nucleotide sequence ID" value="NZ_JBGUAW010000002.1"/>
</dbReference>
<proteinExistence type="predicted"/>